<organism evidence="3 4">
    <name type="scientific">Actinocorallia herbida</name>
    <dbReference type="NCBI Taxonomy" id="58109"/>
    <lineage>
        <taxon>Bacteria</taxon>
        <taxon>Bacillati</taxon>
        <taxon>Actinomycetota</taxon>
        <taxon>Actinomycetes</taxon>
        <taxon>Streptosporangiales</taxon>
        <taxon>Thermomonosporaceae</taxon>
        <taxon>Actinocorallia</taxon>
    </lineage>
</organism>
<gene>
    <name evidence="3" type="ORF">EDD29_3568</name>
</gene>
<name>A0A3N1CXI9_9ACTN</name>
<proteinExistence type="predicted"/>
<accession>A0A3N1CXI9</accession>
<comment type="caution">
    <text evidence="3">The sequence shown here is derived from an EMBL/GenBank/DDBJ whole genome shotgun (WGS) entry which is preliminary data.</text>
</comment>
<dbReference type="GO" id="GO:0016787">
    <property type="term" value="F:hydrolase activity"/>
    <property type="evidence" value="ECO:0007669"/>
    <property type="project" value="UniProtKB-KW"/>
</dbReference>
<dbReference type="EMBL" id="RJKE01000001">
    <property type="protein sequence ID" value="ROO86007.1"/>
    <property type="molecule type" value="Genomic_DNA"/>
</dbReference>
<sequence length="335" mass="35128">MNEEAPAEVLPGIWHLPVVVERNVPPTVNVYAIESGGRLLLVDVGWDETSGRSLEAGLRGIGAGLDDIEGVVLTHGHPDHAGLASWVQERTGCWVGVHPADRRRFGPPPDAPGMARLGAPPGVDEALARKFGSVEVGVPRLTLLDDGAEVPVRGGRSLKTVWTPGHSPGHLCLLDSSGALFTGDHVLPGIRPRLNEAGTGADPVGAYFESLRRTRGLRAALILPGHGSPTADAAALHDDVRRHYEARGRRILAAVPRGPGGMTAWDVAGVLAADRETAPSLTAQALAATEVVNFLHHLRRTGEVRSEGDPARWSRATSPSPTDQPVAGAAAPGKP</sequence>
<dbReference type="PANTHER" id="PTHR23131:SF4">
    <property type="entry name" value="METALLO-BETA-LACTAMASE SUPERFAMILY POTEIN"/>
    <property type="match status" value="1"/>
</dbReference>
<dbReference type="AlphaFoldDB" id="A0A3N1CXI9"/>
<dbReference type="RefSeq" id="WP_123665451.1">
    <property type="nucleotide sequence ID" value="NZ_RJKE01000001.1"/>
</dbReference>
<keyword evidence="4" id="KW-1185">Reference proteome</keyword>
<reference evidence="3 4" key="1">
    <citation type="submission" date="2018-11" db="EMBL/GenBank/DDBJ databases">
        <title>Sequencing the genomes of 1000 actinobacteria strains.</title>
        <authorList>
            <person name="Klenk H.-P."/>
        </authorList>
    </citation>
    <scope>NUCLEOTIDE SEQUENCE [LARGE SCALE GENOMIC DNA]</scope>
    <source>
        <strain evidence="3 4">DSM 44254</strain>
    </source>
</reference>
<dbReference type="InterPro" id="IPR036866">
    <property type="entry name" value="RibonucZ/Hydroxyglut_hydro"/>
</dbReference>
<dbReference type="SUPFAM" id="SSF56281">
    <property type="entry name" value="Metallo-hydrolase/oxidoreductase"/>
    <property type="match status" value="1"/>
</dbReference>
<dbReference type="Proteomes" id="UP000272400">
    <property type="component" value="Unassembled WGS sequence"/>
</dbReference>
<dbReference type="InterPro" id="IPR001279">
    <property type="entry name" value="Metallo-B-lactamas"/>
</dbReference>
<feature type="region of interest" description="Disordered" evidence="1">
    <location>
        <begin position="302"/>
        <end position="335"/>
    </location>
</feature>
<dbReference type="PANTHER" id="PTHR23131">
    <property type="entry name" value="ENDORIBONUCLEASE LACTB2"/>
    <property type="match status" value="1"/>
</dbReference>
<dbReference type="Pfam" id="PF00753">
    <property type="entry name" value="Lactamase_B"/>
    <property type="match status" value="1"/>
</dbReference>
<evidence type="ECO:0000256" key="1">
    <source>
        <dbReference type="SAM" id="MobiDB-lite"/>
    </source>
</evidence>
<evidence type="ECO:0000313" key="3">
    <source>
        <dbReference type="EMBL" id="ROO86007.1"/>
    </source>
</evidence>
<feature type="compositionally biased region" description="Basic and acidic residues" evidence="1">
    <location>
        <begin position="302"/>
        <end position="312"/>
    </location>
</feature>
<protein>
    <submittedName>
        <fullName evidence="3">Glyoxylase-like metal-dependent hydrolase (Beta-lactamase superfamily II)</fullName>
    </submittedName>
</protein>
<dbReference type="InterPro" id="IPR050662">
    <property type="entry name" value="Sec-metab_biosynth-thioest"/>
</dbReference>
<dbReference type="OrthoDB" id="2971563at2"/>
<dbReference type="Gene3D" id="3.60.15.10">
    <property type="entry name" value="Ribonuclease Z/Hydroxyacylglutathione hydrolase-like"/>
    <property type="match status" value="1"/>
</dbReference>
<feature type="domain" description="Metallo-beta-lactamase" evidence="2">
    <location>
        <begin position="27"/>
        <end position="226"/>
    </location>
</feature>
<keyword evidence="3" id="KW-0378">Hydrolase</keyword>
<evidence type="ECO:0000313" key="4">
    <source>
        <dbReference type="Proteomes" id="UP000272400"/>
    </source>
</evidence>
<dbReference type="SMART" id="SM00849">
    <property type="entry name" value="Lactamase_B"/>
    <property type="match status" value="1"/>
</dbReference>
<evidence type="ECO:0000259" key="2">
    <source>
        <dbReference type="SMART" id="SM00849"/>
    </source>
</evidence>